<evidence type="ECO:0000256" key="4">
    <source>
        <dbReference type="ARBA" id="ARBA00023163"/>
    </source>
</evidence>
<dbReference type="Gene3D" id="1.10.10.10">
    <property type="entry name" value="Winged helix-like DNA-binding domain superfamily/Winged helix DNA-binding domain"/>
    <property type="match status" value="1"/>
</dbReference>
<evidence type="ECO:0000313" key="8">
    <source>
        <dbReference type="Proteomes" id="UP000663920"/>
    </source>
</evidence>
<name>A0A975CQH4_9FLAO</name>
<dbReference type="Gene3D" id="1.10.1740.10">
    <property type="match status" value="1"/>
</dbReference>
<dbReference type="PANTHER" id="PTHR43133">
    <property type="entry name" value="RNA POLYMERASE ECF-TYPE SIGMA FACTO"/>
    <property type="match status" value="1"/>
</dbReference>
<dbReference type="Pfam" id="PF08281">
    <property type="entry name" value="Sigma70_r4_2"/>
    <property type="match status" value="1"/>
</dbReference>
<evidence type="ECO:0000259" key="6">
    <source>
        <dbReference type="Pfam" id="PF08281"/>
    </source>
</evidence>
<dbReference type="InterPro" id="IPR013249">
    <property type="entry name" value="RNA_pol_sigma70_r4_t2"/>
</dbReference>
<dbReference type="GO" id="GO:0003677">
    <property type="term" value="F:DNA binding"/>
    <property type="evidence" value="ECO:0007669"/>
    <property type="project" value="InterPro"/>
</dbReference>
<keyword evidence="4" id="KW-0804">Transcription</keyword>
<dbReference type="InterPro" id="IPR039425">
    <property type="entry name" value="RNA_pol_sigma-70-like"/>
</dbReference>
<reference evidence="7 8" key="1">
    <citation type="submission" date="2021-03" db="EMBL/GenBank/DDBJ databases">
        <title>Complete genome of Polaribacter_sp.SM13.</title>
        <authorList>
            <person name="Jeong S.W."/>
            <person name="Bae J.W."/>
        </authorList>
    </citation>
    <scope>NUCLEOTIDE SEQUENCE [LARGE SCALE GENOMIC DNA]</scope>
    <source>
        <strain evidence="7 8">SM13</strain>
    </source>
</reference>
<dbReference type="NCBIfam" id="TIGR02937">
    <property type="entry name" value="sigma70-ECF"/>
    <property type="match status" value="1"/>
</dbReference>
<dbReference type="InterPro" id="IPR036388">
    <property type="entry name" value="WH-like_DNA-bd_sf"/>
</dbReference>
<feature type="domain" description="RNA polymerase sigma factor 70 region 4 type 2" evidence="6">
    <location>
        <begin position="97"/>
        <end position="148"/>
    </location>
</feature>
<keyword evidence="3" id="KW-0731">Sigma factor</keyword>
<dbReference type="EMBL" id="CP071869">
    <property type="protein sequence ID" value="QTE23778.1"/>
    <property type="molecule type" value="Genomic_DNA"/>
</dbReference>
<comment type="similarity">
    <text evidence="1">Belongs to the sigma-70 factor family. ECF subfamily.</text>
</comment>
<dbReference type="SUPFAM" id="SSF88946">
    <property type="entry name" value="Sigma2 domain of RNA polymerase sigma factors"/>
    <property type="match status" value="1"/>
</dbReference>
<dbReference type="PANTHER" id="PTHR43133:SF62">
    <property type="entry name" value="RNA POLYMERASE SIGMA FACTOR SIGZ"/>
    <property type="match status" value="1"/>
</dbReference>
<evidence type="ECO:0000256" key="1">
    <source>
        <dbReference type="ARBA" id="ARBA00010641"/>
    </source>
</evidence>
<gene>
    <name evidence="7" type="ORF">J3359_05790</name>
</gene>
<dbReference type="InterPro" id="IPR013324">
    <property type="entry name" value="RNA_pol_sigma_r3/r4-like"/>
</dbReference>
<dbReference type="InterPro" id="IPR014284">
    <property type="entry name" value="RNA_pol_sigma-70_dom"/>
</dbReference>
<protein>
    <submittedName>
        <fullName evidence="7">Sigma-70 family RNA polymerase sigma factor</fullName>
    </submittedName>
</protein>
<dbReference type="AlphaFoldDB" id="A0A975CQH4"/>
<dbReference type="InterPro" id="IPR007627">
    <property type="entry name" value="RNA_pol_sigma70_r2"/>
</dbReference>
<evidence type="ECO:0000256" key="3">
    <source>
        <dbReference type="ARBA" id="ARBA00023082"/>
    </source>
</evidence>
<accession>A0A975CQH4</accession>
<evidence type="ECO:0000259" key="5">
    <source>
        <dbReference type="Pfam" id="PF04542"/>
    </source>
</evidence>
<proteinExistence type="inferred from homology"/>
<organism evidence="7 8">
    <name type="scientific">Polaribacter cellanae</name>
    <dbReference type="NCBI Taxonomy" id="2818493"/>
    <lineage>
        <taxon>Bacteria</taxon>
        <taxon>Pseudomonadati</taxon>
        <taxon>Bacteroidota</taxon>
        <taxon>Flavobacteriia</taxon>
        <taxon>Flavobacteriales</taxon>
        <taxon>Flavobacteriaceae</taxon>
    </lineage>
</organism>
<dbReference type="CDD" id="cd06171">
    <property type="entry name" value="Sigma70_r4"/>
    <property type="match status" value="1"/>
</dbReference>
<dbReference type="SUPFAM" id="SSF88659">
    <property type="entry name" value="Sigma3 and sigma4 domains of RNA polymerase sigma factors"/>
    <property type="match status" value="1"/>
</dbReference>
<dbReference type="InterPro" id="IPR013325">
    <property type="entry name" value="RNA_pol_sigma_r2"/>
</dbReference>
<keyword evidence="8" id="KW-1185">Reference proteome</keyword>
<sequence>MTTHKVWNTYHLDIQKFIISKVKNNTIADDLLQDTFLKIHTKLHTLKEDRKLKSWCFSIARNSILNYWRANNKTVEIASFESETTSEINTNKHTEEDCLRKILGNLPKKYRTPLFLSDIKGLKQQEVADQLNQTLSTTKSQIQRARKLIAQGFMDCCGFVMNEDGNLVGEIQDKEDCKVCN</sequence>
<dbReference type="Proteomes" id="UP000663920">
    <property type="component" value="Chromosome"/>
</dbReference>
<evidence type="ECO:0000313" key="7">
    <source>
        <dbReference type="EMBL" id="QTE23778.1"/>
    </source>
</evidence>
<feature type="domain" description="RNA polymerase sigma-70 region 2" evidence="5">
    <location>
        <begin position="9"/>
        <end position="73"/>
    </location>
</feature>
<dbReference type="KEGG" id="pcea:J3359_05790"/>
<dbReference type="RefSeq" id="WP_208079775.1">
    <property type="nucleotide sequence ID" value="NZ_CP071869.1"/>
</dbReference>
<dbReference type="Pfam" id="PF04542">
    <property type="entry name" value="Sigma70_r2"/>
    <property type="match status" value="1"/>
</dbReference>
<keyword evidence="2" id="KW-0805">Transcription regulation</keyword>
<evidence type="ECO:0000256" key="2">
    <source>
        <dbReference type="ARBA" id="ARBA00023015"/>
    </source>
</evidence>
<dbReference type="GO" id="GO:0016987">
    <property type="term" value="F:sigma factor activity"/>
    <property type="evidence" value="ECO:0007669"/>
    <property type="project" value="UniProtKB-KW"/>
</dbReference>
<dbReference type="GO" id="GO:0006352">
    <property type="term" value="P:DNA-templated transcription initiation"/>
    <property type="evidence" value="ECO:0007669"/>
    <property type="project" value="InterPro"/>
</dbReference>